<feature type="chain" id="PRO_5041970317" evidence="14">
    <location>
        <begin position="19"/>
        <end position="1310"/>
    </location>
</feature>
<evidence type="ECO:0000256" key="7">
    <source>
        <dbReference type="ARBA" id="ARBA00022837"/>
    </source>
</evidence>
<evidence type="ECO:0000313" key="17">
    <source>
        <dbReference type="Proteomes" id="UP001295444"/>
    </source>
</evidence>
<feature type="domain" description="Cadherin" evidence="15">
    <location>
        <begin position="691"/>
        <end position="805"/>
    </location>
</feature>
<sequence length="1310" mass="144024">MLWIQFLIPLFLIDPCNTLQFATNMTFARIPEDTPVGSTVFYIVTKDPEINLKYGIEGPHSYYFNVDSMTGRVELAISLDYESRMQHDIILSVEDSSNIPVRSPMTIIVEDCNDNAPVFLQIPYSVNVFENTTSGSIIFTVSAVDYDNGGLISPTYEIVSVIPSNENSNYLFIIQGNGDIVLNGTLNYNTLSSFYQLLVKATDSGGKLHGEFIYQNSTTYVSLNIVDVPDIDPQFLNAPYTISVLENTELNTEVLRVSAVDGDKQINDNILYFISNASYPNLFNLSVSGYMCVSGLINREDLEEEGDQVQLEVMAQEEHLNVKGEHATSFTTVTIRVLDVNDNKPQFYNCDIDDCNFKNVAPSTSFMGEIEEHSAAQVPVSNLTITANDPDKDQNGVFYLTLRGTYAHLYSVSPSRIRNTGQVQVLVSDSVGLDYEKIKSTEVEIVANDTGNLLDCCSIAKVSIVIIDINDHIPKFDHSTYQLEVYENCADGLSIGRITATDEDSGAFGTITYQLLPESILENFRVDTSSGEISVVNGSLLDRERRSVYYATLQAQDGGNATSSTLLEITILDENDEIPTAIGTYNIFVNENVDDISIQIEAVDNDEPNTNNSFIEFHLLPSEYSGNFTVDLTTGLITSLTPLDREAINVTQNGRVVLTVELKDRGKEPLSSEVNITINVEDLNDNEPLFRDSQYNFSVHESTKGAFVGSLQASDHDQTELNNRVSFRISQGGSGNFIIRAQKEELGLYRGDLFVDPEVELDYERQKSYDLIIEAQDNGLNGVSHTASANVSVHVLDLNDEPPQVDPSSLKDVYLSENGTGTPELLTILTATDPDTDHELEFQELSVECFKNGADVGSICYSWLWLAENGSLYSNDTGNVDYELCDLVTMLFRVEDKNTLIGNRFSNNATVRVVIEDINDNAPEFLAIDETFVVVPDVAPFDYQVALVKATDNDTGVNAEIQFSITSLVFFDSTGGSTSLSNIFSNVTSRENDYFLGSIRVATSLDAALKGQYQVTVTATDQGIPSLQTTHLLNIFTVDVSFRVSLTFSKTPEEVRAESSEIIKWLTVATKATVYISEIKEASSTKISSRAATDTIIYLYFVYSNGTAITPQELDAYDVIIRSDTSSLNQLLQLGLKVIGGSGVTNADKKDEIFYGVIAGLAGAILLIVVIFITALCCMRKSHNRKLRAIKASKIAKTLPGEVVQGAEVIPGTNMFNSERSNPMLNVDLGPIIDLGFDENSSISDSISVDSLYHHIQNQGDPSMPQESQEAAIAPAVSNDTLDGNEPLALAITDRINKAYDNVALDTTDL</sequence>
<keyword evidence="11" id="KW-0325">Glycoprotein</keyword>
<dbReference type="FunFam" id="2.60.40.60:FF:000098">
    <property type="entry name" value="cadherin-23 isoform X1"/>
    <property type="match status" value="1"/>
</dbReference>
<keyword evidence="3" id="KW-0597">Phosphoprotein</keyword>
<evidence type="ECO:0000256" key="13">
    <source>
        <dbReference type="SAM" id="Phobius"/>
    </source>
</evidence>
<dbReference type="SMART" id="SM00112">
    <property type="entry name" value="CA"/>
    <property type="match status" value="9"/>
</dbReference>
<keyword evidence="8" id="KW-0130">Cell adhesion</keyword>
<dbReference type="FunFam" id="2.60.40.60:FF:000252">
    <property type="entry name" value="Cadherin related family member 2"/>
    <property type="match status" value="1"/>
</dbReference>
<evidence type="ECO:0000256" key="14">
    <source>
        <dbReference type="SAM" id="SignalP"/>
    </source>
</evidence>
<keyword evidence="10 13" id="KW-0472">Membrane</keyword>
<feature type="domain" description="Cadherin" evidence="15">
    <location>
        <begin position="22"/>
        <end position="119"/>
    </location>
</feature>
<protein>
    <submittedName>
        <fullName evidence="16">Cadherin-related family member 2</fullName>
    </submittedName>
</protein>
<keyword evidence="2" id="KW-1003">Cell membrane</keyword>
<dbReference type="PANTHER" id="PTHR24028">
    <property type="entry name" value="CADHERIN-87A"/>
    <property type="match status" value="1"/>
</dbReference>
<dbReference type="PANTHER" id="PTHR24028:SF314">
    <property type="entry name" value="CADHERIN-RELATED FAMILY MEMBER 2"/>
    <property type="match status" value="1"/>
</dbReference>
<dbReference type="FunFam" id="2.60.40.60:FF:000245">
    <property type="entry name" value="Cadherin related family member 2"/>
    <property type="match status" value="1"/>
</dbReference>
<dbReference type="FunFam" id="2.60.40.60:FF:000221">
    <property type="entry name" value="Cadherin related family member 2"/>
    <property type="match status" value="1"/>
</dbReference>
<dbReference type="FunFam" id="2.60.40.60:FF:000094">
    <property type="entry name" value="protocadherin gamma-C4 isoform X2"/>
    <property type="match status" value="1"/>
</dbReference>
<dbReference type="PROSITE" id="PS00232">
    <property type="entry name" value="CADHERIN_1"/>
    <property type="match status" value="5"/>
</dbReference>
<feature type="signal peptide" evidence="14">
    <location>
        <begin position="1"/>
        <end position="18"/>
    </location>
</feature>
<keyword evidence="7 12" id="KW-0106">Calcium</keyword>
<dbReference type="InterPro" id="IPR002126">
    <property type="entry name" value="Cadherin-like_dom"/>
</dbReference>
<dbReference type="InterPro" id="IPR015919">
    <property type="entry name" value="Cadherin-like_sf"/>
</dbReference>
<reference evidence="16" key="1">
    <citation type="submission" date="2022-03" db="EMBL/GenBank/DDBJ databases">
        <authorList>
            <person name="Alioto T."/>
            <person name="Alioto T."/>
            <person name="Gomez Garrido J."/>
        </authorList>
    </citation>
    <scope>NUCLEOTIDE SEQUENCE</scope>
</reference>
<evidence type="ECO:0000256" key="8">
    <source>
        <dbReference type="ARBA" id="ARBA00022889"/>
    </source>
</evidence>
<dbReference type="SUPFAM" id="SSF49313">
    <property type="entry name" value="Cadherin-like"/>
    <property type="match status" value="9"/>
</dbReference>
<feature type="domain" description="Cadherin" evidence="15">
    <location>
        <begin position="120"/>
        <end position="235"/>
    </location>
</feature>
<feature type="domain" description="Cadherin" evidence="15">
    <location>
        <begin position="581"/>
        <end position="690"/>
    </location>
</feature>
<dbReference type="InterPro" id="IPR050174">
    <property type="entry name" value="Protocadherin/Cadherin-CA"/>
</dbReference>
<keyword evidence="17" id="KW-1185">Reference proteome</keyword>
<gene>
    <name evidence="16" type="ORF">PECUL_23A030965</name>
</gene>
<dbReference type="CDD" id="cd11304">
    <property type="entry name" value="Cadherin_repeat"/>
    <property type="match status" value="9"/>
</dbReference>
<keyword evidence="9 13" id="KW-1133">Transmembrane helix</keyword>
<dbReference type="GO" id="GO:0005509">
    <property type="term" value="F:calcium ion binding"/>
    <property type="evidence" value="ECO:0007669"/>
    <property type="project" value="UniProtKB-UniRule"/>
</dbReference>
<dbReference type="Proteomes" id="UP001295444">
    <property type="component" value="Chromosome 03"/>
</dbReference>
<evidence type="ECO:0000256" key="9">
    <source>
        <dbReference type="ARBA" id="ARBA00022989"/>
    </source>
</evidence>
<keyword evidence="5 14" id="KW-0732">Signal</keyword>
<evidence type="ECO:0000256" key="4">
    <source>
        <dbReference type="ARBA" id="ARBA00022692"/>
    </source>
</evidence>
<evidence type="ECO:0000259" key="15">
    <source>
        <dbReference type="PROSITE" id="PS50268"/>
    </source>
</evidence>
<dbReference type="GO" id="GO:0005886">
    <property type="term" value="C:plasma membrane"/>
    <property type="evidence" value="ECO:0007669"/>
    <property type="project" value="UniProtKB-SubCell"/>
</dbReference>
<keyword evidence="6" id="KW-0677">Repeat</keyword>
<feature type="transmembrane region" description="Helical" evidence="13">
    <location>
        <begin position="1153"/>
        <end position="1178"/>
    </location>
</feature>
<dbReference type="PROSITE" id="PS50268">
    <property type="entry name" value="CADHERIN_2"/>
    <property type="match status" value="9"/>
</dbReference>
<dbReference type="EMBL" id="OW240914">
    <property type="protein sequence ID" value="CAH2277391.1"/>
    <property type="molecule type" value="Genomic_DNA"/>
</dbReference>
<evidence type="ECO:0000256" key="3">
    <source>
        <dbReference type="ARBA" id="ARBA00022553"/>
    </source>
</evidence>
<evidence type="ECO:0000256" key="10">
    <source>
        <dbReference type="ARBA" id="ARBA00023136"/>
    </source>
</evidence>
<name>A0AAD1RT85_PELCU</name>
<dbReference type="GO" id="GO:0007156">
    <property type="term" value="P:homophilic cell adhesion via plasma membrane adhesion molecules"/>
    <property type="evidence" value="ECO:0007669"/>
    <property type="project" value="InterPro"/>
</dbReference>
<feature type="domain" description="Cadherin" evidence="15">
    <location>
        <begin position="477"/>
        <end position="581"/>
    </location>
</feature>
<feature type="domain" description="Cadherin" evidence="15">
    <location>
        <begin position="362"/>
        <end position="476"/>
    </location>
</feature>
<dbReference type="InterPro" id="IPR020894">
    <property type="entry name" value="Cadherin_CS"/>
</dbReference>
<accession>A0AAD1RT85</accession>
<evidence type="ECO:0000256" key="2">
    <source>
        <dbReference type="ARBA" id="ARBA00022475"/>
    </source>
</evidence>
<feature type="domain" description="Cadherin" evidence="15">
    <location>
        <begin position="236"/>
        <end position="347"/>
    </location>
</feature>
<proteinExistence type="predicted"/>
<dbReference type="Gene3D" id="2.60.40.60">
    <property type="entry name" value="Cadherins"/>
    <property type="match status" value="9"/>
</dbReference>
<evidence type="ECO:0000256" key="11">
    <source>
        <dbReference type="ARBA" id="ARBA00023180"/>
    </source>
</evidence>
<organism evidence="16 17">
    <name type="scientific">Pelobates cultripes</name>
    <name type="common">Western spadefoot toad</name>
    <dbReference type="NCBI Taxonomy" id="61616"/>
    <lineage>
        <taxon>Eukaryota</taxon>
        <taxon>Metazoa</taxon>
        <taxon>Chordata</taxon>
        <taxon>Craniata</taxon>
        <taxon>Vertebrata</taxon>
        <taxon>Euteleostomi</taxon>
        <taxon>Amphibia</taxon>
        <taxon>Batrachia</taxon>
        <taxon>Anura</taxon>
        <taxon>Pelobatoidea</taxon>
        <taxon>Pelobatidae</taxon>
        <taxon>Pelobates</taxon>
    </lineage>
</organism>
<dbReference type="PRINTS" id="PR00205">
    <property type="entry name" value="CADHERIN"/>
</dbReference>
<keyword evidence="4 13" id="KW-0812">Transmembrane</keyword>
<comment type="subcellular location">
    <subcellularLocation>
        <location evidence="1">Cell membrane</location>
        <topology evidence="1">Single-pass type I membrane protein</topology>
    </subcellularLocation>
</comment>
<evidence type="ECO:0000256" key="1">
    <source>
        <dbReference type="ARBA" id="ARBA00004251"/>
    </source>
</evidence>
<dbReference type="FunFam" id="2.60.40.60:FF:000168">
    <property type="entry name" value="Cadherin-related family member 2"/>
    <property type="match status" value="1"/>
</dbReference>
<evidence type="ECO:0000313" key="16">
    <source>
        <dbReference type="EMBL" id="CAH2277391.1"/>
    </source>
</evidence>
<feature type="domain" description="Cadherin" evidence="15">
    <location>
        <begin position="927"/>
        <end position="1054"/>
    </location>
</feature>
<evidence type="ECO:0000256" key="5">
    <source>
        <dbReference type="ARBA" id="ARBA00022729"/>
    </source>
</evidence>
<dbReference type="Pfam" id="PF00028">
    <property type="entry name" value="Cadherin"/>
    <property type="match status" value="7"/>
</dbReference>
<evidence type="ECO:0000256" key="6">
    <source>
        <dbReference type="ARBA" id="ARBA00022737"/>
    </source>
</evidence>
<feature type="domain" description="Cadherin" evidence="15">
    <location>
        <begin position="807"/>
        <end position="925"/>
    </location>
</feature>
<evidence type="ECO:0000256" key="12">
    <source>
        <dbReference type="PROSITE-ProRule" id="PRU00043"/>
    </source>
</evidence>